<reference evidence="2" key="1">
    <citation type="submission" date="2016-11" db="UniProtKB">
        <authorList>
            <consortium name="WormBaseParasite"/>
        </authorList>
    </citation>
    <scope>IDENTIFICATION</scope>
    <source>
        <strain evidence="2">KR3021</strain>
    </source>
</reference>
<evidence type="ECO:0000313" key="2">
    <source>
        <dbReference type="WBParaSite" id="RSKR_0000773400.1"/>
    </source>
</evidence>
<proteinExistence type="predicted"/>
<accession>A0AC35U509</accession>
<evidence type="ECO:0000313" key="1">
    <source>
        <dbReference type="Proteomes" id="UP000095286"/>
    </source>
</evidence>
<name>A0AC35U509_9BILA</name>
<organism evidence="1 2">
    <name type="scientific">Rhabditophanes sp. KR3021</name>
    <dbReference type="NCBI Taxonomy" id="114890"/>
    <lineage>
        <taxon>Eukaryota</taxon>
        <taxon>Metazoa</taxon>
        <taxon>Ecdysozoa</taxon>
        <taxon>Nematoda</taxon>
        <taxon>Chromadorea</taxon>
        <taxon>Rhabditida</taxon>
        <taxon>Tylenchina</taxon>
        <taxon>Panagrolaimomorpha</taxon>
        <taxon>Strongyloidoidea</taxon>
        <taxon>Alloionematidae</taxon>
        <taxon>Rhabditophanes</taxon>
    </lineage>
</organism>
<dbReference type="WBParaSite" id="RSKR_0000773400.1">
    <property type="protein sequence ID" value="RSKR_0000773400.1"/>
    <property type="gene ID" value="RSKR_0000773400"/>
</dbReference>
<sequence>MDAFTNLMNRGTSVIPGIAQELAADCRCHEEYNHCVISPENGHIPEIVPDDDLEDVLNREELSPLHSYQTTTTTTTTQAPALVQALGLEELTDEIAITTQAQQNLIFAVGGKPMSEKIGMSQPMDELILKCSFNQRDCDFENDFKLHYDATYGNCYTFNHNRSRMVQANRAGANYGLRMLLFANTSEYLPTTESVGFRVTVHDKWITPFPDAFGYSAPTGFMTSFGVRMKQFIRLPHPYGKCLDSTNLDDSKQIYKGFNYSVEGCHRSCTQREVILSCGCSDPMYPTYNQSKVCSVSDPIARDCIKNTTQRLIREIADGTSKHECECHQPCIESGYEVSFSAARWPSGTSKVMECDASNDLCMEKYKKNAAMIQIFYEELNFETLTENPAYTLTSVLADLGGLTGLWIGASVVSLLEIIVLVVYLTQAWVQKKKLSFAQAHPSHFKRSPTTQSKKSIKNQSIESFSKHSVLEELDEPAPSPIQPEQQSNKSSTAYYLPPGAELPCICSYNAYGHIECMRVLCPEHGYLLRSKGICDDEMYDYDWDEEESEVGEEEAENIESGNNCEPPPGQHTKIDVIDELQEESTVTNNGAPSKSPTQKSKSSLHSEPNTDKQTPTRDVVSEDKSSSPRKLGRIFTVNSVEDMSGSSKGSTQKPGSKESPKASAHSKSNSDSKEKSLLPKKVSKSKSPQKSDKSRSSSQSSSNKDISSLATSHSSVDSKKSKGSRVSSHNSNSPLLG</sequence>
<protein>
    <submittedName>
        <fullName evidence="2">Amiloride-sensitive sodium channel</fullName>
    </submittedName>
</protein>
<dbReference type="Proteomes" id="UP000095286">
    <property type="component" value="Unplaced"/>
</dbReference>